<accession>A0A9W9I7I4</accession>
<gene>
    <name evidence="1" type="ORF">N7492_004268</name>
</gene>
<name>A0A9W9I7I4_9EURO</name>
<protein>
    <submittedName>
        <fullName evidence="1">Uncharacterized protein</fullName>
    </submittedName>
</protein>
<comment type="caution">
    <text evidence="1">The sequence shown here is derived from an EMBL/GenBank/DDBJ whole genome shotgun (WGS) entry which is preliminary data.</text>
</comment>
<dbReference type="EMBL" id="JAPQKO010000003">
    <property type="protein sequence ID" value="KAJ5171675.1"/>
    <property type="molecule type" value="Genomic_DNA"/>
</dbReference>
<proteinExistence type="predicted"/>
<dbReference type="OrthoDB" id="4366145at2759"/>
<keyword evidence="2" id="KW-1185">Reference proteome</keyword>
<dbReference type="Proteomes" id="UP001146351">
    <property type="component" value="Unassembled WGS sequence"/>
</dbReference>
<reference evidence="1" key="1">
    <citation type="submission" date="2022-11" db="EMBL/GenBank/DDBJ databases">
        <authorList>
            <person name="Petersen C."/>
        </authorList>
    </citation>
    <scope>NUCLEOTIDE SEQUENCE</scope>
    <source>
        <strain evidence="1">IBT 21917</strain>
    </source>
</reference>
<organism evidence="1 2">
    <name type="scientific">Penicillium capsulatum</name>
    <dbReference type="NCBI Taxonomy" id="69766"/>
    <lineage>
        <taxon>Eukaryota</taxon>
        <taxon>Fungi</taxon>
        <taxon>Dikarya</taxon>
        <taxon>Ascomycota</taxon>
        <taxon>Pezizomycotina</taxon>
        <taxon>Eurotiomycetes</taxon>
        <taxon>Eurotiomycetidae</taxon>
        <taxon>Eurotiales</taxon>
        <taxon>Aspergillaceae</taxon>
        <taxon>Penicillium</taxon>
    </lineage>
</organism>
<reference evidence="1" key="2">
    <citation type="journal article" date="2023" name="IMA Fungus">
        <title>Comparative genomic study of the Penicillium genus elucidates a diverse pangenome and 15 lateral gene transfer events.</title>
        <authorList>
            <person name="Petersen C."/>
            <person name="Sorensen T."/>
            <person name="Nielsen M.R."/>
            <person name="Sondergaard T.E."/>
            <person name="Sorensen J.L."/>
            <person name="Fitzpatrick D.A."/>
            <person name="Frisvad J.C."/>
            <person name="Nielsen K.L."/>
        </authorList>
    </citation>
    <scope>NUCLEOTIDE SEQUENCE</scope>
    <source>
        <strain evidence="1">IBT 21917</strain>
    </source>
</reference>
<evidence type="ECO:0000313" key="2">
    <source>
        <dbReference type="Proteomes" id="UP001146351"/>
    </source>
</evidence>
<evidence type="ECO:0000313" key="1">
    <source>
        <dbReference type="EMBL" id="KAJ5171675.1"/>
    </source>
</evidence>
<dbReference type="AlphaFoldDB" id="A0A9W9I7I4"/>
<sequence length="244" mass="27861">MPCMPMTRPYPPRRRKWVEDAGKPGCFIAPTNLTFGMFRKQYSFDDPTGRPVLGGDLWEQADQLGLPQGEDKEDAVYQVYQIDHQPRQIIWAGVIVLDDIARPRQSPVPAISEVSQALYARHFAIESLRHVFVTTIINPGTFSFIRHRLYSAGNGPRWFNREDMPVPPVTWEYGSPEYDALLGTHIGKTVAYLVLGAFARGTRRISRIVSWPGYMHSSAYLRFDIARVEGNGAWILDKVMWYSK</sequence>